<evidence type="ECO:0000256" key="2">
    <source>
        <dbReference type="ARBA" id="ARBA00007637"/>
    </source>
</evidence>
<comment type="similarity">
    <text evidence="2">Belongs to the NAD(P)-dependent epimerase/dehydratase family.</text>
</comment>
<dbReference type="SUPFAM" id="SSF51735">
    <property type="entry name" value="NAD(P)-binding Rossmann-fold domains"/>
    <property type="match status" value="1"/>
</dbReference>
<name>A0ABT0EDX6_9PSED</name>
<protein>
    <submittedName>
        <fullName evidence="4">NAD(P)-dependent oxidoreductase</fullName>
    </submittedName>
</protein>
<proteinExistence type="inferred from homology"/>
<organism evidence="4 5">
    <name type="scientific">Pseudomonas emilianonis</name>
    <dbReference type="NCBI Taxonomy" id="2915812"/>
    <lineage>
        <taxon>Bacteria</taxon>
        <taxon>Pseudomonadati</taxon>
        <taxon>Pseudomonadota</taxon>
        <taxon>Gammaproteobacteria</taxon>
        <taxon>Pseudomonadales</taxon>
        <taxon>Pseudomonadaceae</taxon>
        <taxon>Pseudomonas</taxon>
    </lineage>
</organism>
<keyword evidence="5" id="KW-1185">Reference proteome</keyword>
<dbReference type="Gene3D" id="3.40.50.720">
    <property type="entry name" value="NAD(P)-binding Rossmann-like Domain"/>
    <property type="match status" value="1"/>
</dbReference>
<comment type="pathway">
    <text evidence="1">Bacterial outer membrane biogenesis; LPS O-antigen biosynthesis.</text>
</comment>
<gene>
    <name evidence="4" type="ORF">L9Z73_05515</name>
</gene>
<dbReference type="RefSeq" id="WP_247397211.1">
    <property type="nucleotide sequence ID" value="NZ_JAKNRV010000026.1"/>
</dbReference>
<evidence type="ECO:0000256" key="1">
    <source>
        <dbReference type="ARBA" id="ARBA00005125"/>
    </source>
</evidence>
<dbReference type="EMBL" id="JAKNRV010000026">
    <property type="protein sequence ID" value="MCK1783837.1"/>
    <property type="molecule type" value="Genomic_DNA"/>
</dbReference>
<dbReference type="InterPro" id="IPR036291">
    <property type="entry name" value="NAD(P)-bd_dom_sf"/>
</dbReference>
<evidence type="ECO:0000313" key="5">
    <source>
        <dbReference type="Proteomes" id="UP001317085"/>
    </source>
</evidence>
<sequence length="298" mass="32641">MKVLITGASGFIGARLLDAAIGAWGKENVLALSSMKNEKCETIVYDLQGDGLALADSEVLLLHEVTLLIHAGAFTPKSAAESNDIERCNQNISFTQQLMNLPFANLKKIIYISTLDVYAPSALISESSVALPATLYGWSKLYCEQLVSVHAHEKSLSRQILRVGHVYGPGEEKYAKFLPRAIRAIVSGESVELYGDGAELRSFIYIDDVIKAIFSAVDLTDNVGVINIVGGKALSIKEVLDCLISISGKDVPILTRVFAGVKRDLVFDTQLMNEKLLPVEKDFMSGLKEEYDYFAKMK</sequence>
<dbReference type="PANTHER" id="PTHR43000">
    <property type="entry name" value="DTDP-D-GLUCOSE 4,6-DEHYDRATASE-RELATED"/>
    <property type="match status" value="1"/>
</dbReference>
<accession>A0ABT0EDX6</accession>
<evidence type="ECO:0000313" key="4">
    <source>
        <dbReference type="EMBL" id="MCK1783837.1"/>
    </source>
</evidence>
<feature type="domain" description="NAD-dependent epimerase/dehydratase" evidence="3">
    <location>
        <begin position="3"/>
        <end position="228"/>
    </location>
</feature>
<dbReference type="InterPro" id="IPR001509">
    <property type="entry name" value="Epimerase_deHydtase"/>
</dbReference>
<dbReference type="Proteomes" id="UP001317085">
    <property type="component" value="Unassembled WGS sequence"/>
</dbReference>
<comment type="caution">
    <text evidence="4">The sequence shown here is derived from an EMBL/GenBank/DDBJ whole genome shotgun (WGS) entry which is preliminary data.</text>
</comment>
<reference evidence="4 5" key="1">
    <citation type="submission" date="2022-02" db="EMBL/GenBank/DDBJ databases">
        <title>Comparative genomics of the first Antarctic Pseudomonas spp. capable of biotransforming 2,4,6-Trinitrotoluene.</title>
        <authorList>
            <person name="Cabrera M.A."/>
            <person name="Marquez S.L."/>
            <person name="Perez-Donoso J.M."/>
        </authorList>
    </citation>
    <scope>NUCLEOTIDE SEQUENCE [LARGE SCALE GENOMIC DNA]</scope>
    <source>
        <strain evidence="4 5">TNT11</strain>
    </source>
</reference>
<evidence type="ECO:0000259" key="3">
    <source>
        <dbReference type="Pfam" id="PF01370"/>
    </source>
</evidence>
<dbReference type="Pfam" id="PF01370">
    <property type="entry name" value="Epimerase"/>
    <property type="match status" value="1"/>
</dbReference>